<protein>
    <submittedName>
        <fullName evidence="1">Uncharacterized protein</fullName>
    </submittedName>
</protein>
<dbReference type="AlphaFoldDB" id="A0AAI9ZPJ2"/>
<comment type="caution">
    <text evidence="1">The sequence shown here is derived from an EMBL/GenBank/DDBJ whole genome shotgun (WGS) entry which is preliminary data.</text>
</comment>
<evidence type="ECO:0000313" key="2">
    <source>
        <dbReference type="Proteomes" id="UP001243989"/>
    </source>
</evidence>
<organism evidence="1 2">
    <name type="scientific">Colletotrichum phormii</name>
    <dbReference type="NCBI Taxonomy" id="359342"/>
    <lineage>
        <taxon>Eukaryota</taxon>
        <taxon>Fungi</taxon>
        <taxon>Dikarya</taxon>
        <taxon>Ascomycota</taxon>
        <taxon>Pezizomycotina</taxon>
        <taxon>Sordariomycetes</taxon>
        <taxon>Hypocreomycetidae</taxon>
        <taxon>Glomerellales</taxon>
        <taxon>Glomerellaceae</taxon>
        <taxon>Colletotrichum</taxon>
        <taxon>Colletotrichum acutatum species complex</taxon>
    </lineage>
</organism>
<name>A0AAI9ZPJ2_9PEZI</name>
<proteinExistence type="predicted"/>
<dbReference type="RefSeq" id="XP_060443046.1">
    <property type="nucleotide sequence ID" value="XM_060590818.1"/>
</dbReference>
<dbReference type="GeneID" id="85475680"/>
<evidence type="ECO:0000313" key="1">
    <source>
        <dbReference type="EMBL" id="KAK1634439.1"/>
    </source>
</evidence>
<accession>A0AAI9ZPJ2</accession>
<dbReference type="Proteomes" id="UP001243989">
    <property type="component" value="Unassembled WGS sequence"/>
</dbReference>
<reference evidence="1" key="1">
    <citation type="submission" date="2021-06" db="EMBL/GenBank/DDBJ databases">
        <title>Comparative genomics, transcriptomics and evolutionary studies reveal genomic signatures of adaptation to plant cell wall in hemibiotrophic fungi.</title>
        <authorList>
            <consortium name="DOE Joint Genome Institute"/>
            <person name="Baroncelli R."/>
            <person name="Diaz J.F."/>
            <person name="Benocci T."/>
            <person name="Peng M."/>
            <person name="Battaglia E."/>
            <person name="Haridas S."/>
            <person name="Andreopoulos W."/>
            <person name="Labutti K."/>
            <person name="Pangilinan J."/>
            <person name="Floch G.L."/>
            <person name="Makela M.R."/>
            <person name="Henrissat B."/>
            <person name="Grigoriev I.V."/>
            <person name="Crouch J.A."/>
            <person name="De Vries R.P."/>
            <person name="Sukno S.A."/>
            <person name="Thon M.R."/>
        </authorList>
    </citation>
    <scope>NUCLEOTIDE SEQUENCE</scope>
    <source>
        <strain evidence="1">CBS 102054</strain>
    </source>
</reference>
<dbReference type="EMBL" id="JAHMHQ010000015">
    <property type="protein sequence ID" value="KAK1634439.1"/>
    <property type="molecule type" value="Genomic_DNA"/>
</dbReference>
<keyword evidence="2" id="KW-1185">Reference proteome</keyword>
<sequence length="118" mass="13498">MQLFGCAARLLVSGAWGNGRTGKLKAGKDELQCKVSVKVGFEMGRFQVSEMWPWPPRSSHVPERGQTIRTSGQNLELWWMQAWAACFSAAERRERCSLRREEYVACKVSPCRRVQPHE</sequence>
<gene>
    <name evidence="1" type="ORF">BDP81DRAFT_432822</name>
</gene>